<dbReference type="EMBL" id="CP097649">
    <property type="protein sequence ID" value="URI14638.1"/>
    <property type="molecule type" value="Genomic_DNA"/>
</dbReference>
<keyword evidence="2" id="KW-1185">Reference proteome</keyword>
<gene>
    <name evidence="1" type="ORF">M8231_12560</name>
</gene>
<evidence type="ECO:0000313" key="2">
    <source>
        <dbReference type="Proteomes" id="UP001055429"/>
    </source>
</evidence>
<dbReference type="Pfam" id="PF07963">
    <property type="entry name" value="N_methyl"/>
    <property type="match status" value="1"/>
</dbReference>
<reference evidence="1" key="1">
    <citation type="submission" date="2022-05" db="EMBL/GenBank/DDBJ databases">
        <title>Brevundimonas albigilva TT17 genome sequence.</title>
        <authorList>
            <person name="Lee K."/>
            <person name="Son H."/>
        </authorList>
    </citation>
    <scope>NUCLEOTIDE SEQUENCE</scope>
    <source>
        <strain evidence="1">TT17</strain>
    </source>
</reference>
<proteinExistence type="predicted"/>
<sequence length="146" mass="15854">MTKRRRAGFSLIEALVALAIAAMTLTAIFQLQIQMARGQQRAVEAMAQVTAQENAIALLRELNPMSDPEGEIAIPEGDVIQWSSTPIGRPIVNAGFPSGNGAFEVQRFTVAVTIDRREGRPPPPLTFERMGWRRLGGADPLADPFG</sequence>
<dbReference type="PROSITE" id="PS00409">
    <property type="entry name" value="PROKAR_NTER_METHYL"/>
    <property type="match status" value="1"/>
</dbReference>
<dbReference type="InterPro" id="IPR012902">
    <property type="entry name" value="N_methyl_site"/>
</dbReference>
<protein>
    <submittedName>
        <fullName evidence="1">Prepilin-type N-terminal cleavage/methylation domain-containing protein</fullName>
    </submittedName>
</protein>
<accession>A0ABY4SK69</accession>
<dbReference type="NCBIfam" id="TIGR02532">
    <property type="entry name" value="IV_pilin_GFxxxE"/>
    <property type="match status" value="1"/>
</dbReference>
<dbReference type="Proteomes" id="UP001055429">
    <property type="component" value="Chromosome"/>
</dbReference>
<organism evidence="1 2">
    <name type="scientific">Brevundimonas albigilva</name>
    <dbReference type="NCBI Taxonomy" id="1312364"/>
    <lineage>
        <taxon>Bacteria</taxon>
        <taxon>Pseudomonadati</taxon>
        <taxon>Pseudomonadota</taxon>
        <taxon>Alphaproteobacteria</taxon>
        <taxon>Caulobacterales</taxon>
        <taxon>Caulobacteraceae</taxon>
        <taxon>Brevundimonas</taxon>
    </lineage>
</organism>
<name>A0ABY4SK69_9CAUL</name>
<evidence type="ECO:0000313" key="1">
    <source>
        <dbReference type="EMBL" id="URI14638.1"/>
    </source>
</evidence>
<dbReference type="RefSeq" id="WP_250201584.1">
    <property type="nucleotide sequence ID" value="NZ_CP097649.1"/>
</dbReference>